<dbReference type="SUPFAM" id="SSF53706">
    <property type="entry name" value="Formate dehydrogenase/DMSO reductase, domains 1-3"/>
    <property type="match status" value="1"/>
</dbReference>
<dbReference type="RefSeq" id="WP_104983571.1">
    <property type="nucleotide sequence ID" value="NZ_CP012673.1"/>
</dbReference>
<dbReference type="EMBL" id="CP012673">
    <property type="protein sequence ID" value="AUX45148.1"/>
    <property type="molecule type" value="Genomic_DNA"/>
</dbReference>
<name>A0A2L0F0Q5_SORCE</name>
<accession>A0A2L0F0Q5</accession>
<dbReference type="Proteomes" id="UP000238348">
    <property type="component" value="Chromosome"/>
</dbReference>
<evidence type="ECO:0000313" key="1">
    <source>
        <dbReference type="EMBL" id="AUX45148.1"/>
    </source>
</evidence>
<dbReference type="Gene3D" id="3.40.228.10">
    <property type="entry name" value="Dimethylsulfoxide Reductase, domain 2"/>
    <property type="match status" value="1"/>
</dbReference>
<reference evidence="1 2" key="1">
    <citation type="submission" date="2015-09" db="EMBL/GenBank/DDBJ databases">
        <title>Sorangium comparison.</title>
        <authorList>
            <person name="Zaburannyi N."/>
            <person name="Bunk B."/>
            <person name="Overmann J."/>
            <person name="Mueller R."/>
        </authorList>
    </citation>
    <scope>NUCLEOTIDE SEQUENCE [LARGE SCALE GENOMIC DNA]</scope>
    <source>
        <strain evidence="1 2">So ce26</strain>
    </source>
</reference>
<dbReference type="AlphaFoldDB" id="A0A2L0F0Q5"/>
<sequence>MSNFHHIVTRALADADFCEQLVTSPAQTLRANGVEPTPEMLKALSSVDANTVRRLAAAFGKSQAAT</sequence>
<organism evidence="1 2">
    <name type="scientific">Sorangium cellulosum</name>
    <name type="common">Polyangium cellulosum</name>
    <dbReference type="NCBI Taxonomy" id="56"/>
    <lineage>
        <taxon>Bacteria</taxon>
        <taxon>Pseudomonadati</taxon>
        <taxon>Myxococcota</taxon>
        <taxon>Polyangia</taxon>
        <taxon>Polyangiales</taxon>
        <taxon>Polyangiaceae</taxon>
        <taxon>Sorangium</taxon>
    </lineage>
</organism>
<evidence type="ECO:0000313" key="2">
    <source>
        <dbReference type="Proteomes" id="UP000238348"/>
    </source>
</evidence>
<proteinExistence type="predicted"/>
<dbReference type="NCBIfam" id="NF038399">
    <property type="entry name" value="NH_RiPP_Os17"/>
    <property type="match status" value="1"/>
</dbReference>
<gene>
    <name evidence="1" type="ORF">SOCE26_066290</name>
</gene>
<protein>
    <submittedName>
        <fullName evidence="1">Uncharacterized protein</fullName>
    </submittedName>
</protein>